<dbReference type="AlphaFoldDB" id="A0A7C4D8W0"/>
<evidence type="ECO:0000313" key="1">
    <source>
        <dbReference type="EMBL" id="HGM58836.1"/>
    </source>
</evidence>
<protein>
    <submittedName>
        <fullName evidence="1">Uncharacterized protein</fullName>
    </submittedName>
</protein>
<name>A0A7C4D8W0_STAMA</name>
<reference evidence="1" key="1">
    <citation type="journal article" date="2020" name="mSystems">
        <title>Genome- and Community-Level Interaction Insights into Carbon Utilization and Element Cycling Functions of Hydrothermarchaeota in Hydrothermal Sediment.</title>
        <authorList>
            <person name="Zhou Z."/>
            <person name="Liu Y."/>
            <person name="Xu W."/>
            <person name="Pan J."/>
            <person name="Luo Z.H."/>
            <person name="Li M."/>
        </authorList>
    </citation>
    <scope>NUCLEOTIDE SEQUENCE [LARGE SCALE GENOMIC DNA]</scope>
    <source>
        <strain evidence="1">SpSt-642</strain>
    </source>
</reference>
<dbReference type="InterPro" id="IPR036249">
    <property type="entry name" value="Thioredoxin-like_sf"/>
</dbReference>
<dbReference type="EMBL" id="DTBJ01000033">
    <property type="protein sequence ID" value="HGM58836.1"/>
    <property type="molecule type" value="Genomic_DNA"/>
</dbReference>
<accession>A0A7C4D8W0</accession>
<proteinExistence type="predicted"/>
<dbReference type="SUPFAM" id="SSF52833">
    <property type="entry name" value="Thioredoxin-like"/>
    <property type="match status" value="1"/>
</dbReference>
<gene>
    <name evidence="1" type="ORF">ENU14_04550</name>
</gene>
<sequence length="164" mass="19015">MNIVEKLLGGRGRIVSEHNTVESSSPHGIYIYDNMCDKWLLIDIYDDYFKPRHDGVYVIYFDNAKCGACRVYDIHWFPYVRLLGSTMKNIYFIVVLCEWFARNCRSEKASNTFKFYDVHSSPTTVLLSIRSGVETSREKIEGIKTMDTLAVIVEEFAKKNGFEI</sequence>
<organism evidence="1">
    <name type="scientific">Staphylothermus marinus</name>
    <dbReference type="NCBI Taxonomy" id="2280"/>
    <lineage>
        <taxon>Archaea</taxon>
        <taxon>Thermoproteota</taxon>
        <taxon>Thermoprotei</taxon>
        <taxon>Desulfurococcales</taxon>
        <taxon>Desulfurococcaceae</taxon>
        <taxon>Staphylothermus</taxon>
    </lineage>
</organism>
<dbReference type="Gene3D" id="3.40.30.10">
    <property type="entry name" value="Glutaredoxin"/>
    <property type="match status" value="1"/>
</dbReference>
<comment type="caution">
    <text evidence="1">The sequence shown here is derived from an EMBL/GenBank/DDBJ whole genome shotgun (WGS) entry which is preliminary data.</text>
</comment>